<protein>
    <submittedName>
        <fullName evidence="1">Uncharacterized protein</fullName>
    </submittedName>
</protein>
<organism evidence="1 2">
    <name type="scientific">Lecanosticta acicola</name>
    <dbReference type="NCBI Taxonomy" id="111012"/>
    <lineage>
        <taxon>Eukaryota</taxon>
        <taxon>Fungi</taxon>
        <taxon>Dikarya</taxon>
        <taxon>Ascomycota</taxon>
        <taxon>Pezizomycotina</taxon>
        <taxon>Dothideomycetes</taxon>
        <taxon>Dothideomycetidae</taxon>
        <taxon>Mycosphaerellales</taxon>
        <taxon>Mycosphaerellaceae</taxon>
        <taxon>Lecanosticta</taxon>
    </lineage>
</organism>
<dbReference type="PANTHER" id="PTHR38115:SF1">
    <property type="entry name" value="LIPOCALIN-LIKE DOMAIN-CONTAINING PROTEIN"/>
    <property type="match status" value="1"/>
</dbReference>
<gene>
    <name evidence="1" type="ORF">LECACI_7A003997</name>
</gene>
<comment type="caution">
    <text evidence="1">The sequence shown here is derived from an EMBL/GenBank/DDBJ whole genome shotgun (WGS) entry which is preliminary data.</text>
</comment>
<dbReference type="InterPro" id="IPR053037">
    <property type="entry name" value="Pericyclase_pydY-like"/>
</dbReference>
<name>A0AAI9EAC7_9PEZI</name>
<keyword evidence="2" id="KW-1185">Reference proteome</keyword>
<dbReference type="Proteomes" id="UP001296104">
    <property type="component" value="Unassembled WGS sequence"/>
</dbReference>
<dbReference type="AlphaFoldDB" id="A0AAI9EAC7"/>
<sequence length="180" mass="20471">MAAPSTVSIHNLNGTFVMNKKLSDHKSINPMLKMQGIPWLVRQAAIYSDIQVKLTQYVDDEGIPRVDQLQISTGGVRQFEPRFMNGALIEVEIMFWGPTTGFTKYIKNTDIEDDFLKQGWIEEDDGDVILDHTDSKTNGWSATQVWGFAVLDGERRHVRRIVSKKGNDVLTMTTVYDYKS</sequence>
<evidence type="ECO:0000313" key="1">
    <source>
        <dbReference type="EMBL" id="CAK3992742.1"/>
    </source>
</evidence>
<reference evidence="1" key="1">
    <citation type="submission" date="2023-11" db="EMBL/GenBank/DDBJ databases">
        <authorList>
            <person name="Alioto T."/>
            <person name="Alioto T."/>
            <person name="Gomez Garrido J."/>
        </authorList>
    </citation>
    <scope>NUCLEOTIDE SEQUENCE</scope>
</reference>
<accession>A0AAI9EAC7</accession>
<proteinExistence type="predicted"/>
<dbReference type="PANTHER" id="PTHR38115">
    <property type="entry name" value="LIPOCALIN-LIKE DOMAIN-CONTAINING PROTEIN"/>
    <property type="match status" value="1"/>
</dbReference>
<evidence type="ECO:0000313" key="2">
    <source>
        <dbReference type="Proteomes" id="UP001296104"/>
    </source>
</evidence>
<dbReference type="EMBL" id="CAVMBE010000020">
    <property type="protein sequence ID" value="CAK3992742.1"/>
    <property type="molecule type" value="Genomic_DNA"/>
</dbReference>